<dbReference type="AlphaFoldDB" id="A0A6V7P9D1"/>
<reference evidence="2" key="1">
    <citation type="submission" date="2020-07" db="EMBL/GenBank/DDBJ databases">
        <authorList>
            <person name="Lin J."/>
        </authorList>
    </citation>
    <scope>NUCLEOTIDE SEQUENCE</scope>
</reference>
<evidence type="ECO:0000313" key="2">
    <source>
        <dbReference type="EMBL" id="CAD1827196.1"/>
    </source>
</evidence>
<dbReference type="EMBL" id="LR862146">
    <property type="protein sequence ID" value="CAD1827196.1"/>
    <property type="molecule type" value="Genomic_DNA"/>
</dbReference>
<feature type="compositionally biased region" description="Pro residues" evidence="1">
    <location>
        <begin position="53"/>
        <end position="64"/>
    </location>
</feature>
<accession>A0A6V7P9D1</accession>
<feature type="region of interest" description="Disordered" evidence="1">
    <location>
        <begin position="52"/>
        <end position="79"/>
    </location>
</feature>
<proteinExistence type="predicted"/>
<evidence type="ECO:0000256" key="1">
    <source>
        <dbReference type="SAM" id="MobiDB-lite"/>
    </source>
</evidence>
<sequence length="282" mass="30167">MVRLASHPHALALTRAPPSSSSPTSPTPHRDSFFFSSSPTFLHRLRRRCLSLPSPPFSPSPSPSPSSSAASDDDAFLPTPTREGEIYTISLFLLVPPPPSSHPHPHPHPHPSPPPPQEKRVGGAVVAQERAHVFGDVIAERGVRARCFSGSLPSINIDSLQSFNISDNDLYRLIPSPLSRFPVSSFAGNLGLDLRRAAIQSLLPLPGAMGERGDPGPGLKKKKKRLSGGVGGKVGGHGDDVVVKGGGAWGRGQRGRSRQSGSSSSTWRHWAPFLQLSSKFYE</sequence>
<feature type="region of interest" description="Disordered" evidence="1">
    <location>
        <begin position="208"/>
        <end position="267"/>
    </location>
</feature>
<organism evidence="2">
    <name type="scientific">Ananas comosus var. bracteatus</name>
    <name type="common">red pineapple</name>
    <dbReference type="NCBI Taxonomy" id="296719"/>
    <lineage>
        <taxon>Eukaryota</taxon>
        <taxon>Viridiplantae</taxon>
        <taxon>Streptophyta</taxon>
        <taxon>Embryophyta</taxon>
        <taxon>Tracheophyta</taxon>
        <taxon>Spermatophyta</taxon>
        <taxon>Magnoliopsida</taxon>
        <taxon>Liliopsida</taxon>
        <taxon>Poales</taxon>
        <taxon>Bromeliaceae</taxon>
        <taxon>Bromelioideae</taxon>
        <taxon>Ananas</taxon>
    </lineage>
</organism>
<feature type="region of interest" description="Disordered" evidence="1">
    <location>
        <begin position="98"/>
        <end position="122"/>
    </location>
</feature>
<name>A0A6V7P9D1_ANACO</name>
<gene>
    <name evidence="2" type="ORF">CB5_LOCUS10407</name>
</gene>
<feature type="region of interest" description="Disordered" evidence="1">
    <location>
        <begin position="1"/>
        <end position="32"/>
    </location>
</feature>
<protein>
    <submittedName>
        <fullName evidence="2">Uncharacterized protein</fullName>
    </submittedName>
</protein>